<proteinExistence type="inferred from homology"/>
<dbReference type="Pfam" id="PF13424">
    <property type="entry name" value="TPR_12"/>
    <property type="match status" value="2"/>
</dbReference>
<dbReference type="PROSITE" id="PS50005">
    <property type="entry name" value="TPR"/>
    <property type="match status" value="4"/>
</dbReference>
<dbReference type="InterPro" id="IPR011990">
    <property type="entry name" value="TPR-like_helical_dom_sf"/>
</dbReference>
<dbReference type="PRINTS" id="PR00381">
    <property type="entry name" value="KINESINLIGHT"/>
</dbReference>
<keyword evidence="8" id="KW-0505">Motor protein</keyword>
<dbReference type="InterPro" id="IPR024983">
    <property type="entry name" value="CHAT_dom"/>
</dbReference>
<keyword evidence="6 10" id="KW-0802">TPR repeat</keyword>
<evidence type="ECO:0000256" key="2">
    <source>
        <dbReference type="ARBA" id="ARBA00009622"/>
    </source>
</evidence>
<dbReference type="Proteomes" id="UP000663720">
    <property type="component" value="Chromosome"/>
</dbReference>
<dbReference type="PANTHER" id="PTHR45783:SF3">
    <property type="entry name" value="KINESIN LIGHT CHAIN"/>
    <property type="match status" value="1"/>
</dbReference>
<dbReference type="PANTHER" id="PTHR45783">
    <property type="entry name" value="KINESIN LIGHT CHAIN"/>
    <property type="match status" value="1"/>
</dbReference>
<dbReference type="Pfam" id="PF07721">
    <property type="entry name" value="TPR_4"/>
    <property type="match status" value="1"/>
</dbReference>
<evidence type="ECO:0000256" key="9">
    <source>
        <dbReference type="ARBA" id="ARBA00023212"/>
    </source>
</evidence>
<evidence type="ECO:0000256" key="6">
    <source>
        <dbReference type="ARBA" id="ARBA00022803"/>
    </source>
</evidence>
<protein>
    <submittedName>
        <fullName evidence="12">CHAT domain-containing and and tetratricopeptide repeat-containing protein</fullName>
    </submittedName>
</protein>
<dbReference type="InterPro" id="IPR011717">
    <property type="entry name" value="TPR-4"/>
</dbReference>
<dbReference type="Gene3D" id="1.25.40.10">
    <property type="entry name" value="Tetratricopeptide repeat domain"/>
    <property type="match status" value="2"/>
</dbReference>
<dbReference type="GO" id="GO:0005874">
    <property type="term" value="C:microtubule"/>
    <property type="evidence" value="ECO:0007669"/>
    <property type="project" value="UniProtKB-KW"/>
</dbReference>
<evidence type="ECO:0000259" key="11">
    <source>
        <dbReference type="Pfam" id="PF12770"/>
    </source>
</evidence>
<evidence type="ECO:0000256" key="8">
    <source>
        <dbReference type="ARBA" id="ARBA00023175"/>
    </source>
</evidence>
<feature type="repeat" description="TPR" evidence="10">
    <location>
        <begin position="68"/>
        <end position="101"/>
    </location>
</feature>
<keyword evidence="5" id="KW-0677">Repeat</keyword>
<evidence type="ECO:0000313" key="13">
    <source>
        <dbReference type="Proteomes" id="UP000663720"/>
    </source>
</evidence>
<keyword evidence="4" id="KW-0493">Microtubule</keyword>
<feature type="repeat" description="TPR" evidence="10">
    <location>
        <begin position="152"/>
        <end position="185"/>
    </location>
</feature>
<comment type="subcellular location">
    <subcellularLocation>
        <location evidence="1">Cytoplasm</location>
        <location evidence="1">Cytoskeleton</location>
    </subcellularLocation>
</comment>
<dbReference type="GO" id="GO:0007018">
    <property type="term" value="P:microtubule-based movement"/>
    <property type="evidence" value="ECO:0007669"/>
    <property type="project" value="TreeGrafter"/>
</dbReference>
<dbReference type="GO" id="GO:0005871">
    <property type="term" value="C:kinesin complex"/>
    <property type="evidence" value="ECO:0007669"/>
    <property type="project" value="InterPro"/>
</dbReference>
<sequence>MWKKILLSIRLIYLLFIIFFLMYSGQLHAETESFSKQEYKAELSRLHENLAKCRDDKVRKTQILTNMGVVLNRLAMLYSSTGDYSQAKSMFEQALSIDEKLFGKDHPKVAIRLNNLALIHYFLGDYFTAKEMYEQALKINIKNYDPEHPKIAMNLSNLGMLCYEMGDFIEAEMLYERSLDIKQKKYGFEDPKVAIAMNNLALVFEKQGRYAEAKTTCEQIVKINEKNFGSDHPIVAMNLNNLGWICDVLGEYSEALDMYKRALLIAEGSDAPDLLLNIQDGLCRLLAHMKDYNTAIFFGKQSVNVIQSMRRDMKGLKKELQKSFLSSKQDIYKYLADLLIDQGRIPEAQQVLAMLKQEEYFDFIRRDSSQSDTRTTLASYTEIEEPWQNRYNEIKTGLASMGKEYGELKQKKKLGLSPEENARFKQLKQDLNIAGKSFEKFLAELVTELGQVSTERAADIGEKNLENLQALQGTLRKLGHGCVTVHYLMTEKKLRIILTTQQVQLVRDSEITESELNRLIFAFRQTLQNPHTDPVPQARVLYDAVLKPIAEDLKQAQAQTLMVSLDGTMRYLPISALHNGTEYAAQQYRIVIFTQAAGTKLTDAPEQDMTLAGLGLTHQVEGFSALPAVKKELEGISLIVPGVIHMDEAFTKTALTDALDTEYPLLHIASHFVFNPGTEKDSYLVLGDGSRLLLSELREKKTDFDFNSVDLLALSACNTAMGGGKNANGREIEGFGVQAQKQGAKAVLATLWPVADQSTGIFMQNMYRLRRKQKITKAEAVQQAQVMFIKGGKTNAGENSSDKQQRAKIIPSAPKQEQGRFIPNPDAPYAHPYYWAPFILMGNWL</sequence>
<dbReference type="GO" id="GO:0005737">
    <property type="term" value="C:cytoplasm"/>
    <property type="evidence" value="ECO:0007669"/>
    <property type="project" value="TreeGrafter"/>
</dbReference>
<dbReference type="KEGG" id="dli:dnl_46780"/>
<dbReference type="GO" id="GO:0042802">
    <property type="term" value="F:identical protein binding"/>
    <property type="evidence" value="ECO:0007669"/>
    <property type="project" value="InterPro"/>
</dbReference>
<gene>
    <name evidence="12" type="ORF">dnl_46780</name>
</gene>
<organism evidence="12 13">
    <name type="scientific">Desulfonema limicola</name>
    <dbReference type="NCBI Taxonomy" id="45656"/>
    <lineage>
        <taxon>Bacteria</taxon>
        <taxon>Pseudomonadati</taxon>
        <taxon>Thermodesulfobacteriota</taxon>
        <taxon>Desulfobacteria</taxon>
        <taxon>Desulfobacterales</taxon>
        <taxon>Desulfococcaceae</taxon>
        <taxon>Desulfonema</taxon>
    </lineage>
</organism>
<dbReference type="SMART" id="SM00028">
    <property type="entry name" value="TPR"/>
    <property type="match status" value="5"/>
</dbReference>
<dbReference type="SUPFAM" id="SSF48452">
    <property type="entry name" value="TPR-like"/>
    <property type="match status" value="2"/>
</dbReference>
<dbReference type="InterPro" id="IPR002151">
    <property type="entry name" value="Kinesin_light"/>
</dbReference>
<dbReference type="Pfam" id="PF12770">
    <property type="entry name" value="CHAT"/>
    <property type="match status" value="1"/>
</dbReference>
<keyword evidence="13" id="KW-1185">Reference proteome</keyword>
<evidence type="ECO:0000256" key="1">
    <source>
        <dbReference type="ARBA" id="ARBA00004245"/>
    </source>
</evidence>
<evidence type="ECO:0000256" key="3">
    <source>
        <dbReference type="ARBA" id="ARBA00022490"/>
    </source>
</evidence>
<evidence type="ECO:0000256" key="7">
    <source>
        <dbReference type="ARBA" id="ARBA00023054"/>
    </source>
</evidence>
<dbReference type="Pfam" id="PF13374">
    <property type="entry name" value="TPR_10"/>
    <property type="match status" value="1"/>
</dbReference>
<evidence type="ECO:0000256" key="5">
    <source>
        <dbReference type="ARBA" id="ARBA00022737"/>
    </source>
</evidence>
<dbReference type="EMBL" id="CP061799">
    <property type="protein sequence ID" value="QTA82304.1"/>
    <property type="molecule type" value="Genomic_DNA"/>
</dbReference>
<dbReference type="GO" id="GO:0019894">
    <property type="term" value="F:kinesin binding"/>
    <property type="evidence" value="ECO:0007669"/>
    <property type="project" value="TreeGrafter"/>
</dbReference>
<keyword evidence="3" id="KW-0963">Cytoplasm</keyword>
<evidence type="ECO:0000256" key="10">
    <source>
        <dbReference type="PROSITE-ProRule" id="PRU00339"/>
    </source>
</evidence>
<name>A0A975GIG0_9BACT</name>
<evidence type="ECO:0000313" key="12">
    <source>
        <dbReference type="EMBL" id="QTA82304.1"/>
    </source>
</evidence>
<feature type="domain" description="CHAT" evidence="11">
    <location>
        <begin position="537"/>
        <end position="843"/>
    </location>
</feature>
<feature type="repeat" description="TPR" evidence="10">
    <location>
        <begin position="110"/>
        <end position="143"/>
    </location>
</feature>
<evidence type="ECO:0000256" key="4">
    <source>
        <dbReference type="ARBA" id="ARBA00022701"/>
    </source>
</evidence>
<feature type="repeat" description="TPR" evidence="10">
    <location>
        <begin position="236"/>
        <end position="269"/>
    </location>
</feature>
<keyword evidence="9" id="KW-0206">Cytoskeleton</keyword>
<reference evidence="12" key="1">
    <citation type="journal article" date="2021" name="Microb. Physiol.">
        <title>Proteogenomic Insights into the Physiology of Marine, Sulfate-Reducing, Filamentous Desulfonema limicola and Desulfonema magnum.</title>
        <authorList>
            <person name="Schnaars V."/>
            <person name="Wohlbrand L."/>
            <person name="Scheve S."/>
            <person name="Hinrichs C."/>
            <person name="Reinhardt R."/>
            <person name="Rabus R."/>
        </authorList>
    </citation>
    <scope>NUCLEOTIDE SEQUENCE</scope>
    <source>
        <strain evidence="12">5ac10</strain>
    </source>
</reference>
<dbReference type="AlphaFoldDB" id="A0A975GIG0"/>
<accession>A0A975GIG0</accession>
<dbReference type="InterPro" id="IPR019734">
    <property type="entry name" value="TPR_rpt"/>
</dbReference>
<keyword evidence="7" id="KW-0175">Coiled coil</keyword>
<comment type="similarity">
    <text evidence="2">Belongs to the kinesin light chain family.</text>
</comment>